<organism evidence="1 2">
    <name type="scientific">candidate division WOR_3 bacterium SM1_77</name>
    <dbReference type="NCBI Taxonomy" id="1703778"/>
    <lineage>
        <taxon>Bacteria</taxon>
        <taxon>Bacteria division WOR-3</taxon>
    </lineage>
</organism>
<protein>
    <recommendedName>
        <fullName evidence="3">DUF5683 domain-containing protein</fullName>
    </recommendedName>
</protein>
<evidence type="ECO:0008006" key="3">
    <source>
        <dbReference type="Google" id="ProtNLM"/>
    </source>
</evidence>
<evidence type="ECO:0000313" key="2">
    <source>
        <dbReference type="Proteomes" id="UP000050975"/>
    </source>
</evidence>
<proteinExistence type="predicted"/>
<reference evidence="1 2" key="1">
    <citation type="journal article" date="2015" name="Microbiome">
        <title>Genomic resolution of linkages in carbon, nitrogen, and sulfur cycling among widespread estuary sediment bacteria.</title>
        <authorList>
            <person name="Baker B.J."/>
            <person name="Lazar C.S."/>
            <person name="Teske A.P."/>
            <person name="Dick G.J."/>
        </authorList>
    </citation>
    <scope>NUCLEOTIDE SEQUENCE [LARGE SCALE GENOMIC DNA]</scope>
    <source>
        <strain evidence="1">SM1_77</strain>
    </source>
</reference>
<name>A0A0S8K1V4_UNCW3</name>
<dbReference type="AlphaFoldDB" id="A0A0S8K1V4"/>
<comment type="caution">
    <text evidence="1">The sequence shown here is derived from an EMBL/GenBank/DDBJ whole genome shotgun (WGS) entry which is preliminary data.</text>
</comment>
<gene>
    <name evidence="1" type="ORF">AMJ74_02595</name>
</gene>
<sequence length="197" mass="22594">MFLGISLIVIQALNPVMASILVPGLGQLIQGDRSKAQVFFAVEGTIWVSYFGFNYWGKRVDASARAFAIDHSGGNPARRDDAYFDALEDYLSSNEHNLVVERQASLYYPNDPELQQEYIAANSYFGEDEWMWDSLGSRSRFWEKRRESREHERRASFMPGFAIINRIVSVVDVLLFTEEEKFGLDAGDGRIGFYYKF</sequence>
<dbReference type="Proteomes" id="UP000050975">
    <property type="component" value="Unassembled WGS sequence"/>
</dbReference>
<evidence type="ECO:0000313" key="1">
    <source>
        <dbReference type="EMBL" id="KPL14861.1"/>
    </source>
</evidence>
<accession>A0A0S8K1V4</accession>
<dbReference type="EMBL" id="LJVE01000032">
    <property type="protein sequence ID" value="KPL14861.1"/>
    <property type="molecule type" value="Genomic_DNA"/>
</dbReference>